<dbReference type="AlphaFoldDB" id="A0A9D4H7V5"/>
<evidence type="ECO:0000313" key="2">
    <source>
        <dbReference type="EMBL" id="KAH3830198.1"/>
    </source>
</evidence>
<organism evidence="2 3">
    <name type="scientific">Dreissena polymorpha</name>
    <name type="common">Zebra mussel</name>
    <name type="synonym">Mytilus polymorpha</name>
    <dbReference type="NCBI Taxonomy" id="45954"/>
    <lineage>
        <taxon>Eukaryota</taxon>
        <taxon>Metazoa</taxon>
        <taxon>Spiralia</taxon>
        <taxon>Lophotrochozoa</taxon>
        <taxon>Mollusca</taxon>
        <taxon>Bivalvia</taxon>
        <taxon>Autobranchia</taxon>
        <taxon>Heteroconchia</taxon>
        <taxon>Euheterodonta</taxon>
        <taxon>Imparidentia</taxon>
        <taxon>Neoheterodontei</taxon>
        <taxon>Myida</taxon>
        <taxon>Dreissenoidea</taxon>
        <taxon>Dreissenidae</taxon>
        <taxon>Dreissena</taxon>
    </lineage>
</organism>
<reference evidence="2" key="1">
    <citation type="journal article" date="2019" name="bioRxiv">
        <title>The Genome of the Zebra Mussel, Dreissena polymorpha: A Resource for Invasive Species Research.</title>
        <authorList>
            <person name="McCartney M.A."/>
            <person name="Auch B."/>
            <person name="Kono T."/>
            <person name="Mallez S."/>
            <person name="Zhang Y."/>
            <person name="Obille A."/>
            <person name="Becker A."/>
            <person name="Abrahante J.E."/>
            <person name="Garbe J."/>
            <person name="Badalamenti J.P."/>
            <person name="Herman A."/>
            <person name="Mangelson H."/>
            <person name="Liachko I."/>
            <person name="Sullivan S."/>
            <person name="Sone E.D."/>
            <person name="Koren S."/>
            <person name="Silverstein K.A.T."/>
            <person name="Beckman K.B."/>
            <person name="Gohl D.M."/>
        </authorList>
    </citation>
    <scope>NUCLEOTIDE SEQUENCE</scope>
    <source>
        <strain evidence="2">Duluth1</strain>
        <tissue evidence="2">Whole animal</tissue>
    </source>
</reference>
<evidence type="ECO:0000256" key="1">
    <source>
        <dbReference type="SAM" id="MobiDB-lite"/>
    </source>
</evidence>
<accession>A0A9D4H7V5</accession>
<gene>
    <name evidence="2" type="ORF">DPMN_103438</name>
</gene>
<feature type="region of interest" description="Disordered" evidence="1">
    <location>
        <begin position="24"/>
        <end position="67"/>
    </location>
</feature>
<dbReference type="Proteomes" id="UP000828390">
    <property type="component" value="Unassembled WGS sequence"/>
</dbReference>
<proteinExistence type="predicted"/>
<comment type="caution">
    <text evidence="2">The sequence shown here is derived from an EMBL/GenBank/DDBJ whole genome shotgun (WGS) entry which is preliminary data.</text>
</comment>
<sequence>MDIFKIECLMKDMTAEMIYNRFNDSGVPDNGYKSANASPGSVHRQTPSPTDSGLESDDSPGRANQGTKRIDEVSFIACNKILLF</sequence>
<dbReference type="EMBL" id="JAIWYP010000004">
    <property type="protein sequence ID" value="KAH3830198.1"/>
    <property type="molecule type" value="Genomic_DNA"/>
</dbReference>
<protein>
    <submittedName>
        <fullName evidence="2">Uncharacterized protein</fullName>
    </submittedName>
</protein>
<reference evidence="2" key="2">
    <citation type="submission" date="2020-11" db="EMBL/GenBank/DDBJ databases">
        <authorList>
            <person name="McCartney M.A."/>
            <person name="Auch B."/>
            <person name="Kono T."/>
            <person name="Mallez S."/>
            <person name="Becker A."/>
            <person name="Gohl D.M."/>
            <person name="Silverstein K.A.T."/>
            <person name="Koren S."/>
            <person name="Bechman K.B."/>
            <person name="Herman A."/>
            <person name="Abrahante J.E."/>
            <person name="Garbe J."/>
        </authorList>
    </citation>
    <scope>NUCLEOTIDE SEQUENCE</scope>
    <source>
        <strain evidence="2">Duluth1</strain>
        <tissue evidence="2">Whole animal</tissue>
    </source>
</reference>
<keyword evidence="3" id="KW-1185">Reference proteome</keyword>
<feature type="compositionally biased region" description="Polar residues" evidence="1">
    <location>
        <begin position="33"/>
        <end position="53"/>
    </location>
</feature>
<evidence type="ECO:0000313" key="3">
    <source>
        <dbReference type="Proteomes" id="UP000828390"/>
    </source>
</evidence>
<name>A0A9D4H7V5_DREPO</name>